<feature type="active site" description="Charge relay system" evidence="5">
    <location>
        <position position="224"/>
    </location>
</feature>
<evidence type="ECO:0000256" key="5">
    <source>
        <dbReference type="PROSITE-ProRule" id="PRU01240"/>
    </source>
</evidence>
<dbReference type="SUPFAM" id="SSF52743">
    <property type="entry name" value="Subtilisin-like"/>
    <property type="match status" value="1"/>
</dbReference>
<dbReference type="PROSITE" id="PS00137">
    <property type="entry name" value="SUBTILASE_HIS"/>
    <property type="match status" value="1"/>
</dbReference>
<reference evidence="7 8" key="1">
    <citation type="submission" date="2019-02" db="EMBL/GenBank/DDBJ databases">
        <title>The genomic architecture of introgression among sibling species of bacteria.</title>
        <authorList>
            <person name="Cavassim M.I.A."/>
            <person name="Moeskjaer S."/>
            <person name="Moslemi C."/>
            <person name="Fields B."/>
            <person name="Bachmann A."/>
            <person name="Vilhjalmsson B."/>
            <person name="Schierup M.H."/>
            <person name="Young J.P.W."/>
            <person name="Andersen S.U."/>
        </authorList>
    </citation>
    <scope>NUCLEOTIDE SEQUENCE [LARGE SCALE GENOMIC DNA]</scope>
    <source>
        <strain evidence="7 8">SM141A</strain>
    </source>
</reference>
<dbReference type="InterPro" id="IPR022398">
    <property type="entry name" value="Peptidase_S8_His-AS"/>
</dbReference>
<feature type="active site" description="Charge relay system" evidence="5">
    <location>
        <position position="176"/>
    </location>
</feature>
<dbReference type="EMBL" id="SIOX01000001">
    <property type="protein sequence ID" value="TAX81178.1"/>
    <property type="molecule type" value="Genomic_DNA"/>
</dbReference>
<evidence type="ECO:0000256" key="1">
    <source>
        <dbReference type="ARBA" id="ARBA00011073"/>
    </source>
</evidence>
<dbReference type="InterPro" id="IPR015500">
    <property type="entry name" value="Peptidase_S8_subtilisin-rel"/>
</dbReference>
<accession>A0ABY1X7I4</accession>
<proteinExistence type="inferred from homology"/>
<gene>
    <name evidence="7" type="ORF">ELH98_08920</name>
</gene>
<feature type="active site" description="Charge relay system" evidence="5">
    <location>
        <position position="454"/>
    </location>
</feature>
<dbReference type="InterPro" id="IPR036852">
    <property type="entry name" value="Peptidase_S8/S53_dom_sf"/>
</dbReference>
<keyword evidence="2 5" id="KW-0645">Protease</keyword>
<evidence type="ECO:0000256" key="4">
    <source>
        <dbReference type="ARBA" id="ARBA00022825"/>
    </source>
</evidence>
<dbReference type="PROSITE" id="PS00138">
    <property type="entry name" value="SUBTILASE_SER"/>
    <property type="match status" value="1"/>
</dbReference>
<dbReference type="InterPro" id="IPR023828">
    <property type="entry name" value="Peptidase_S8_Ser-AS"/>
</dbReference>
<dbReference type="InterPro" id="IPR050131">
    <property type="entry name" value="Peptidase_S8_subtilisin-like"/>
</dbReference>
<dbReference type="PANTHER" id="PTHR43806:SF11">
    <property type="entry name" value="CEREVISIN-RELATED"/>
    <property type="match status" value="1"/>
</dbReference>
<dbReference type="Gene3D" id="3.40.50.200">
    <property type="entry name" value="Peptidase S8/S53 domain"/>
    <property type="match status" value="1"/>
</dbReference>
<dbReference type="CDD" id="cd07487">
    <property type="entry name" value="Peptidases_S8_1"/>
    <property type="match status" value="1"/>
</dbReference>
<evidence type="ECO:0000259" key="6">
    <source>
        <dbReference type="Pfam" id="PF00082"/>
    </source>
</evidence>
<evidence type="ECO:0000256" key="2">
    <source>
        <dbReference type="ARBA" id="ARBA00022670"/>
    </source>
</evidence>
<keyword evidence="4 5" id="KW-0720">Serine protease</keyword>
<feature type="domain" description="Peptidase S8/S53" evidence="6">
    <location>
        <begin position="167"/>
        <end position="501"/>
    </location>
</feature>
<comment type="caution">
    <text evidence="7">The sequence shown here is derived from an EMBL/GenBank/DDBJ whole genome shotgun (WGS) entry which is preliminary data.</text>
</comment>
<comment type="similarity">
    <text evidence="1 5">Belongs to the peptidase S8 family.</text>
</comment>
<sequence>MEENAVQQNLLRSRISNDLAGKLTEGDEKPGAPNDSFKVIIECNQNFPGGLRSARDALVRAYLQTPNGKAVSYHPSGPDFVDAKAISQLASLFDARDIFSVEKSLWTDSYIFAVLTKSTVDALSTWSFAKTPIIYKIWLDHQLHRCVYESGRTIKCDAARASFAAAGKGIVWAVADTGVDRTHAHFEMYETLQLDSGLSHYDFTMDHPNQKESADAALIDSDGHGTHVAGIIAGRTVPSKKRGGVKIVVRTSERTEDNTSTLVDRPFPDEISGLAPYCKILSLKVLENAKEGDLSSLLAAIGFVQRMNDNGRAIKIHGLNLSLGYAFNPVWFAAGQSPLCLEVDRLVRSGVCVVTAAGNAGYGTVAQYGGSVERASHAGTIMDPGNAALAITVGSTHRDRPHSYGVSYFSSKGPTADGRMKPDLVAPGERIISCDARVKDETNEVRFREDSGTSMAAPHVSGAIAAFLSVRSEFRGQPERVKEIFLTGATDLKRRPEYQGAGLIDLMRTLQVV</sequence>
<evidence type="ECO:0000313" key="7">
    <source>
        <dbReference type="EMBL" id="TAX81178.1"/>
    </source>
</evidence>
<keyword evidence="8" id="KW-1185">Reference proteome</keyword>
<evidence type="ECO:0000313" key="8">
    <source>
        <dbReference type="Proteomes" id="UP000291659"/>
    </source>
</evidence>
<protein>
    <submittedName>
        <fullName evidence="7">Peptidase S8</fullName>
    </submittedName>
</protein>
<keyword evidence="3 5" id="KW-0378">Hydrolase</keyword>
<dbReference type="Proteomes" id="UP000291659">
    <property type="component" value="Unassembled WGS sequence"/>
</dbReference>
<dbReference type="Pfam" id="PF00082">
    <property type="entry name" value="Peptidase_S8"/>
    <property type="match status" value="1"/>
</dbReference>
<dbReference type="PROSITE" id="PS51892">
    <property type="entry name" value="SUBTILASE"/>
    <property type="match status" value="1"/>
</dbReference>
<dbReference type="PRINTS" id="PR00723">
    <property type="entry name" value="SUBTILISIN"/>
</dbReference>
<organism evidence="7 8">
    <name type="scientific">Rhizobium ruizarguesonis</name>
    <dbReference type="NCBI Taxonomy" id="2081791"/>
    <lineage>
        <taxon>Bacteria</taxon>
        <taxon>Pseudomonadati</taxon>
        <taxon>Pseudomonadota</taxon>
        <taxon>Alphaproteobacteria</taxon>
        <taxon>Hyphomicrobiales</taxon>
        <taxon>Rhizobiaceae</taxon>
        <taxon>Rhizobium/Agrobacterium group</taxon>
        <taxon>Rhizobium</taxon>
    </lineage>
</organism>
<dbReference type="RefSeq" id="WP_130762923.1">
    <property type="nucleotide sequence ID" value="NZ_SIOX01000001.1"/>
</dbReference>
<evidence type="ECO:0000256" key="3">
    <source>
        <dbReference type="ARBA" id="ARBA00022801"/>
    </source>
</evidence>
<dbReference type="InterPro" id="IPR000209">
    <property type="entry name" value="Peptidase_S8/S53_dom"/>
</dbReference>
<name>A0ABY1X7I4_9HYPH</name>
<dbReference type="PANTHER" id="PTHR43806">
    <property type="entry name" value="PEPTIDASE S8"/>
    <property type="match status" value="1"/>
</dbReference>